<keyword evidence="1" id="KW-0677">Repeat</keyword>
<dbReference type="PANTHER" id="PTHR24171">
    <property type="entry name" value="ANKYRIN REPEAT DOMAIN-CONTAINING PROTEIN 39-RELATED"/>
    <property type="match status" value="1"/>
</dbReference>
<dbReference type="GO" id="GO:0004842">
    <property type="term" value="F:ubiquitin-protein transferase activity"/>
    <property type="evidence" value="ECO:0007669"/>
    <property type="project" value="TreeGrafter"/>
</dbReference>
<evidence type="ECO:0000256" key="2">
    <source>
        <dbReference type="ARBA" id="ARBA00023043"/>
    </source>
</evidence>
<feature type="repeat" description="ANK" evidence="3">
    <location>
        <begin position="42"/>
        <end position="74"/>
    </location>
</feature>
<dbReference type="SUPFAM" id="SSF48403">
    <property type="entry name" value="Ankyrin repeat"/>
    <property type="match status" value="1"/>
</dbReference>
<evidence type="ECO:0000313" key="6">
    <source>
        <dbReference type="EMBL" id="CAE0114177.1"/>
    </source>
</evidence>
<dbReference type="EMBL" id="HBHX01026596">
    <property type="protein sequence ID" value="CAE0114177.1"/>
    <property type="molecule type" value="Transcribed_RNA"/>
</dbReference>
<dbReference type="PANTHER" id="PTHR24171:SF8">
    <property type="entry name" value="BRCA1-ASSOCIATED RING DOMAIN PROTEIN 1"/>
    <property type="match status" value="1"/>
</dbReference>
<gene>
    <name evidence="5" type="ORF">HERI1096_LOCUS14850</name>
    <name evidence="6" type="ORF">HERI1096_LOCUS14851</name>
</gene>
<feature type="repeat" description="ANK" evidence="3">
    <location>
        <begin position="75"/>
        <end position="107"/>
    </location>
</feature>
<dbReference type="InterPro" id="IPR002110">
    <property type="entry name" value="Ankyrin_rpt"/>
</dbReference>
<dbReference type="AlphaFoldDB" id="A0A6T9FLC4"/>
<evidence type="ECO:0000256" key="1">
    <source>
        <dbReference type="ARBA" id="ARBA00022737"/>
    </source>
</evidence>
<dbReference type="SMART" id="SM00248">
    <property type="entry name" value="ANK"/>
    <property type="match status" value="3"/>
</dbReference>
<sequence>MPGHITESELRLLEAARGGDADRVRALLSLQTDTSPRDPKWRGRTPLHWASALGHVSVAELLIRAGADVNVIDEMHATPLHLAAEACKADVVRVLITAGAKPNELDRTGNVPPAHYAWGCCSDVSIGSDQLAALVSPERPFEELLAGGAKICLAGEDCAWCPRCDFARGGDMVDPLCVRLRQVPWIARSRPAPEPPHPGAEVVIEAVLPPEPDINSAHFSQPWQVLLSHPQPRSLSPGPPIQHPVVSCPSNPARSLPPHLTPPISTCSNPNRNFSPSYNPKPQPPTSPQPELSEGWRRLPQDFLFLPQPPPIAPPYLPALAPQLPPPLLEGGSIGSTIFAGVYPEQVQLVSLIVAAIA</sequence>
<dbReference type="EMBL" id="HBHX01026595">
    <property type="protein sequence ID" value="CAE0114176.1"/>
    <property type="molecule type" value="Transcribed_RNA"/>
</dbReference>
<feature type="region of interest" description="Disordered" evidence="4">
    <location>
        <begin position="229"/>
        <end position="294"/>
    </location>
</feature>
<feature type="compositionally biased region" description="Polar residues" evidence="4">
    <location>
        <begin position="263"/>
        <end position="274"/>
    </location>
</feature>
<dbReference type="GO" id="GO:0085020">
    <property type="term" value="P:protein K6-linked ubiquitination"/>
    <property type="evidence" value="ECO:0007669"/>
    <property type="project" value="TreeGrafter"/>
</dbReference>
<name>A0A6T9FLC4_9EUKA</name>
<evidence type="ECO:0000256" key="3">
    <source>
        <dbReference type="PROSITE-ProRule" id="PRU00023"/>
    </source>
</evidence>
<proteinExistence type="predicted"/>
<reference evidence="5" key="1">
    <citation type="submission" date="2021-01" db="EMBL/GenBank/DDBJ databases">
        <authorList>
            <person name="Corre E."/>
            <person name="Pelletier E."/>
            <person name="Niang G."/>
            <person name="Scheremetjew M."/>
            <person name="Finn R."/>
            <person name="Kale V."/>
            <person name="Holt S."/>
            <person name="Cochrane G."/>
            <person name="Meng A."/>
            <person name="Brown T."/>
            <person name="Cohen L."/>
        </authorList>
    </citation>
    <scope>NUCLEOTIDE SEQUENCE</scope>
    <source>
        <strain evidence="5">CCMP281</strain>
    </source>
</reference>
<organism evidence="5">
    <name type="scientific">Haptolina ericina</name>
    <dbReference type="NCBI Taxonomy" id="156174"/>
    <lineage>
        <taxon>Eukaryota</taxon>
        <taxon>Haptista</taxon>
        <taxon>Haptophyta</taxon>
        <taxon>Prymnesiophyceae</taxon>
        <taxon>Prymnesiales</taxon>
        <taxon>Prymnesiaceae</taxon>
        <taxon>Haptolina</taxon>
    </lineage>
</organism>
<dbReference type="Gene3D" id="1.25.40.20">
    <property type="entry name" value="Ankyrin repeat-containing domain"/>
    <property type="match status" value="1"/>
</dbReference>
<dbReference type="PROSITE" id="PS50297">
    <property type="entry name" value="ANK_REP_REGION"/>
    <property type="match status" value="2"/>
</dbReference>
<evidence type="ECO:0000256" key="4">
    <source>
        <dbReference type="SAM" id="MobiDB-lite"/>
    </source>
</evidence>
<accession>A0A6T9FLC4</accession>
<dbReference type="Pfam" id="PF12796">
    <property type="entry name" value="Ank_2"/>
    <property type="match status" value="1"/>
</dbReference>
<keyword evidence="2 3" id="KW-0040">ANK repeat</keyword>
<dbReference type="PRINTS" id="PR01415">
    <property type="entry name" value="ANKYRIN"/>
</dbReference>
<evidence type="ECO:0000313" key="5">
    <source>
        <dbReference type="EMBL" id="CAE0114176.1"/>
    </source>
</evidence>
<protein>
    <submittedName>
        <fullName evidence="5">Uncharacterized protein</fullName>
    </submittedName>
</protein>
<feature type="compositionally biased region" description="Pro residues" evidence="4">
    <location>
        <begin position="279"/>
        <end position="288"/>
    </location>
</feature>
<dbReference type="InterPro" id="IPR036770">
    <property type="entry name" value="Ankyrin_rpt-contain_sf"/>
</dbReference>
<dbReference type="PROSITE" id="PS50088">
    <property type="entry name" value="ANK_REPEAT"/>
    <property type="match status" value="2"/>
</dbReference>